<feature type="domain" description="Plastocyanin-like" evidence="5">
    <location>
        <begin position="104"/>
        <end position="197"/>
    </location>
</feature>
<keyword evidence="1" id="KW-0479">Metal-binding</keyword>
<keyword evidence="3" id="KW-0186">Copper</keyword>
<protein>
    <submittedName>
        <fullName evidence="7">Putative multicopper oxidase</fullName>
    </submittedName>
</protein>
<dbReference type="RefSeq" id="WP_103129467.1">
    <property type="nucleotide sequence ID" value="NZ_BFAG01000007.1"/>
</dbReference>
<dbReference type="GO" id="GO:0016491">
    <property type="term" value="F:oxidoreductase activity"/>
    <property type="evidence" value="ECO:0007669"/>
    <property type="project" value="UniProtKB-KW"/>
</dbReference>
<accession>A0A2I9DIH1</accession>
<evidence type="ECO:0000259" key="6">
    <source>
        <dbReference type="Pfam" id="PF13473"/>
    </source>
</evidence>
<gene>
    <name evidence="7" type="ORF">DAERI_070056</name>
</gene>
<dbReference type="SUPFAM" id="SSF49503">
    <property type="entry name" value="Cupredoxins"/>
    <property type="match status" value="3"/>
</dbReference>
<dbReference type="InterPro" id="IPR008972">
    <property type="entry name" value="Cupredoxin"/>
</dbReference>
<evidence type="ECO:0000256" key="3">
    <source>
        <dbReference type="ARBA" id="ARBA00023008"/>
    </source>
</evidence>
<dbReference type="InterPro" id="IPR028096">
    <property type="entry name" value="EfeO_Cupredoxin"/>
</dbReference>
<evidence type="ECO:0000256" key="2">
    <source>
        <dbReference type="ARBA" id="ARBA00023002"/>
    </source>
</evidence>
<dbReference type="Pfam" id="PF13473">
    <property type="entry name" value="Cupredoxin_1"/>
    <property type="match status" value="1"/>
</dbReference>
<keyword evidence="2" id="KW-0560">Oxidoreductase</keyword>
<dbReference type="InterPro" id="IPR045087">
    <property type="entry name" value="Cu-oxidase_fam"/>
</dbReference>
<dbReference type="GO" id="GO:0005507">
    <property type="term" value="F:copper ion binding"/>
    <property type="evidence" value="ECO:0007669"/>
    <property type="project" value="InterPro"/>
</dbReference>
<dbReference type="Pfam" id="PF07732">
    <property type="entry name" value="Cu-oxidase_3"/>
    <property type="match status" value="1"/>
</dbReference>
<dbReference type="EMBL" id="BFAG01000007">
    <property type="protein sequence ID" value="GBF06058.1"/>
    <property type="molecule type" value="Genomic_DNA"/>
</dbReference>
<dbReference type="AlphaFoldDB" id="A0A2I9DIH1"/>
<dbReference type="Gene3D" id="2.60.40.420">
    <property type="entry name" value="Cupredoxins - blue copper proteins"/>
    <property type="match status" value="3"/>
</dbReference>
<evidence type="ECO:0000259" key="4">
    <source>
        <dbReference type="Pfam" id="PF07731"/>
    </source>
</evidence>
<dbReference type="PANTHER" id="PTHR11709:SF394">
    <property type="entry name" value="FI03373P-RELATED"/>
    <property type="match status" value="1"/>
</dbReference>
<dbReference type="CDD" id="cd04202">
    <property type="entry name" value="CuRO_D2_2dMcoN_like"/>
    <property type="match status" value="1"/>
</dbReference>
<dbReference type="Pfam" id="PF07731">
    <property type="entry name" value="Cu-oxidase_2"/>
    <property type="match status" value="1"/>
</dbReference>
<dbReference type="OrthoDB" id="9757546at2"/>
<comment type="caution">
    <text evidence="7">The sequence shown here is derived from an EMBL/GenBank/DDBJ whole genome shotgun (WGS) entry which is preliminary data.</text>
</comment>
<sequence>MLPLPPRVRPLLVPWVLGVLLLLSGPGRAQDLPHDHTASSPSPSATHDAVIRDFVTAPNGTVPLKNFTGQVREFTLEVHEIEAEIAPGVRVKQWAFGFPGQPASVPGPELRVGTGDLVRITLRNTTNRAHTLHLHGITSLAQGMDGVPHTSQAVLPGQSFTYAFVAQGAGTHMYHCHVETNLHLDMGMYGPLIVEPRGGPVWVKDHVLMLDEWDSHQDPDVLPHRATPNYYLVNGRAYPLIPDLQVPQGEVHLIRLLNVGQEVHSMHLHGMTFLVVAKDGQDLPLPYRADTVLIAPGERYDLLVKGRDGTFPLHDHIPPHGTNDGVDPGGIHLMVVGGPELAADGTPVVTPSMHDHTSSAQSAPVQSGTVEVHISGFRYAPAPLHVKRGTKVVWVNDDMAAHAIEVKGVKTSPPLRRGGRFAVTFDQAGTYTVVCVQHPFMTATVTVEP</sequence>
<name>A0A2I9DIH1_9DEIO</name>
<organism evidence="7 8">
    <name type="scientific">Deinococcus aerius</name>
    <dbReference type="NCBI Taxonomy" id="200253"/>
    <lineage>
        <taxon>Bacteria</taxon>
        <taxon>Thermotogati</taxon>
        <taxon>Deinococcota</taxon>
        <taxon>Deinococci</taxon>
        <taxon>Deinococcales</taxon>
        <taxon>Deinococcaceae</taxon>
        <taxon>Deinococcus</taxon>
    </lineage>
</organism>
<dbReference type="Proteomes" id="UP000236569">
    <property type="component" value="Unassembled WGS sequence"/>
</dbReference>
<evidence type="ECO:0000256" key="1">
    <source>
        <dbReference type="ARBA" id="ARBA00022723"/>
    </source>
</evidence>
<proteinExistence type="predicted"/>
<feature type="domain" description="EfeO-type cupredoxin-like" evidence="6">
    <location>
        <begin position="361"/>
        <end position="447"/>
    </location>
</feature>
<dbReference type="InterPro" id="IPR011707">
    <property type="entry name" value="Cu-oxidase-like_N"/>
</dbReference>
<evidence type="ECO:0000259" key="5">
    <source>
        <dbReference type="Pfam" id="PF07732"/>
    </source>
</evidence>
<evidence type="ECO:0000313" key="8">
    <source>
        <dbReference type="Proteomes" id="UP000236569"/>
    </source>
</evidence>
<keyword evidence="8" id="KW-1185">Reference proteome</keyword>
<dbReference type="PANTHER" id="PTHR11709">
    <property type="entry name" value="MULTI-COPPER OXIDASE"/>
    <property type="match status" value="1"/>
</dbReference>
<feature type="domain" description="Plastocyanin-like" evidence="4">
    <location>
        <begin position="230"/>
        <end position="321"/>
    </location>
</feature>
<evidence type="ECO:0000313" key="7">
    <source>
        <dbReference type="EMBL" id="GBF06058.1"/>
    </source>
</evidence>
<reference evidence="8" key="1">
    <citation type="submission" date="2018-01" db="EMBL/GenBank/DDBJ databases">
        <title>Draft Genome Sequence of the Radioresistant Bacterium Deinococcus aerius TR0125, Isolated from the Higher Atmosphere above Japan.</title>
        <authorList>
            <person name="Satoh K."/>
            <person name="Arai H."/>
            <person name="Sanzen T."/>
            <person name="Kawaguchi Y."/>
            <person name="Hayashi H."/>
            <person name="Yokobori S."/>
            <person name="Yamagishi A."/>
            <person name="Oono Y."/>
            <person name="Narumi I."/>
        </authorList>
    </citation>
    <scope>NUCLEOTIDE SEQUENCE [LARGE SCALE GENOMIC DNA]</scope>
    <source>
        <strain evidence="8">TR0125</strain>
    </source>
</reference>
<dbReference type="InterPro" id="IPR011706">
    <property type="entry name" value="Cu-oxidase_C"/>
</dbReference>